<feature type="chain" id="PRO_5022054904" evidence="3">
    <location>
        <begin position="31"/>
        <end position="465"/>
    </location>
</feature>
<dbReference type="PANTHER" id="PTHR43343:SF3">
    <property type="entry name" value="PROTEASE DO-LIKE 8, CHLOROPLASTIC"/>
    <property type="match status" value="1"/>
</dbReference>
<evidence type="ECO:0000313" key="4">
    <source>
        <dbReference type="EMBL" id="QDO97918.1"/>
    </source>
</evidence>
<evidence type="ECO:0000256" key="2">
    <source>
        <dbReference type="ARBA" id="ARBA00022801"/>
    </source>
</evidence>
<dbReference type="OrthoDB" id="7355124at2"/>
<feature type="signal peptide" evidence="3">
    <location>
        <begin position="1"/>
        <end position="30"/>
    </location>
</feature>
<dbReference type="InterPro" id="IPR051201">
    <property type="entry name" value="Chloro_Bact_Ser_Proteases"/>
</dbReference>
<dbReference type="EMBL" id="CP041636">
    <property type="protein sequence ID" value="QDO97918.1"/>
    <property type="molecule type" value="Genomic_DNA"/>
</dbReference>
<dbReference type="InterPro" id="IPR001940">
    <property type="entry name" value="Peptidase_S1C"/>
</dbReference>
<accession>A0A516H2B5</accession>
<dbReference type="RefSeq" id="WP_144068899.1">
    <property type="nucleotide sequence ID" value="NZ_CP041636.1"/>
</dbReference>
<evidence type="ECO:0000313" key="5">
    <source>
        <dbReference type="Proteomes" id="UP000317496"/>
    </source>
</evidence>
<reference evidence="4 5" key="1">
    <citation type="submission" date="2019-07" db="EMBL/GenBank/DDBJ databases">
        <title>Genome sequencing for Ferrovibrio sp. K5.</title>
        <authorList>
            <person name="Park S.-J."/>
        </authorList>
    </citation>
    <scope>NUCLEOTIDE SEQUENCE [LARGE SCALE GENOMIC DNA]</scope>
    <source>
        <strain evidence="4 5">K5</strain>
    </source>
</reference>
<keyword evidence="5" id="KW-1185">Reference proteome</keyword>
<protein>
    <submittedName>
        <fullName evidence="4">Trypsin-like peptidase domain-containing protein</fullName>
    </submittedName>
</protein>
<dbReference type="Gene3D" id="2.40.10.120">
    <property type="match status" value="1"/>
</dbReference>
<proteinExistence type="predicted"/>
<dbReference type="Pfam" id="PF13365">
    <property type="entry name" value="Trypsin_2"/>
    <property type="match status" value="1"/>
</dbReference>
<dbReference type="Proteomes" id="UP000317496">
    <property type="component" value="Chromosome"/>
</dbReference>
<keyword evidence="1" id="KW-0645">Protease</keyword>
<dbReference type="GO" id="GO:0004252">
    <property type="term" value="F:serine-type endopeptidase activity"/>
    <property type="evidence" value="ECO:0007669"/>
    <property type="project" value="InterPro"/>
</dbReference>
<gene>
    <name evidence="4" type="ORF">FNB15_11855</name>
</gene>
<dbReference type="PROSITE" id="PS51257">
    <property type="entry name" value="PROKAR_LIPOPROTEIN"/>
    <property type="match status" value="1"/>
</dbReference>
<dbReference type="KEGG" id="fer:FNB15_11855"/>
<organism evidence="4 5">
    <name type="scientific">Ferrovibrio terrae</name>
    <dbReference type="NCBI Taxonomy" id="2594003"/>
    <lineage>
        <taxon>Bacteria</taxon>
        <taxon>Pseudomonadati</taxon>
        <taxon>Pseudomonadota</taxon>
        <taxon>Alphaproteobacteria</taxon>
        <taxon>Rhodospirillales</taxon>
        <taxon>Rhodospirillaceae</taxon>
        <taxon>Ferrovibrio</taxon>
    </lineage>
</organism>
<evidence type="ECO:0000256" key="1">
    <source>
        <dbReference type="ARBA" id="ARBA00022670"/>
    </source>
</evidence>
<dbReference type="InterPro" id="IPR009003">
    <property type="entry name" value="Peptidase_S1_PA"/>
</dbReference>
<sequence length="465" mass="50458">MLVLPPRLLALALVATISACVTPASPPPIAARPVQLADGSTVQPGAQSGLDGRSVELARVQIDIPRGTEIGRLQGQFGNKCRGVRLGPIHQEQPRTPARSNEWNDTFYRVMSGHGFRVAGNPNQLFDTAQQEEGDLQFGLTISEMKLEMRAVCDFFSENAVGMRGNAKVAMEWQVFDPVRRQVILKQRGEGGFEATETVALDPLVILQLAFADAANQLAVSPELRRMMTERAPLPQPGARPAAEDRARIPLRRVALSQQPINSHIDRLRSATVLIDTGDSHGSGFIVSEDGLMITNKHVVGGQRFVRVVLVSGRTVVGEVLRQHELRDVALVKLEGSGYPAMTIRETPVTVTEEVYVIGAPRFKQLAWTVTRGVVSAWRPARLPGQPFDLIQADVAVHGGNSGGPMLDRHGNLVGITVAGYAMGENKSNASLNLFIPILDGLEKLGVDLVDPAEFQRRRNLAASQ</sequence>
<dbReference type="PRINTS" id="PR00834">
    <property type="entry name" value="PROTEASES2C"/>
</dbReference>
<evidence type="ECO:0000256" key="3">
    <source>
        <dbReference type="SAM" id="SignalP"/>
    </source>
</evidence>
<dbReference type="GO" id="GO:0006508">
    <property type="term" value="P:proteolysis"/>
    <property type="evidence" value="ECO:0007669"/>
    <property type="project" value="UniProtKB-KW"/>
</dbReference>
<name>A0A516H2B5_9PROT</name>
<dbReference type="AlphaFoldDB" id="A0A516H2B5"/>
<keyword evidence="3" id="KW-0732">Signal</keyword>
<dbReference type="SUPFAM" id="SSF50494">
    <property type="entry name" value="Trypsin-like serine proteases"/>
    <property type="match status" value="1"/>
</dbReference>
<dbReference type="PANTHER" id="PTHR43343">
    <property type="entry name" value="PEPTIDASE S12"/>
    <property type="match status" value="1"/>
</dbReference>
<keyword evidence="2" id="KW-0378">Hydrolase</keyword>